<dbReference type="GO" id="GO:0004089">
    <property type="term" value="F:carbonate dehydratase activity"/>
    <property type="evidence" value="ECO:0007669"/>
    <property type="project" value="InterPro"/>
</dbReference>
<evidence type="ECO:0000313" key="6">
    <source>
        <dbReference type="RefSeq" id="XP_011503025.1"/>
    </source>
</evidence>
<feature type="region of interest" description="Disordered" evidence="2">
    <location>
        <begin position="36"/>
        <end position="68"/>
    </location>
</feature>
<proteinExistence type="inferred from homology"/>
<evidence type="ECO:0000256" key="3">
    <source>
        <dbReference type="SAM" id="SignalP"/>
    </source>
</evidence>
<reference evidence="6" key="1">
    <citation type="submission" date="2025-08" db="UniProtKB">
        <authorList>
            <consortium name="RefSeq"/>
        </authorList>
    </citation>
    <scope>IDENTIFICATION</scope>
</reference>
<evidence type="ECO:0000256" key="2">
    <source>
        <dbReference type="SAM" id="MobiDB-lite"/>
    </source>
</evidence>
<dbReference type="SMART" id="SM01057">
    <property type="entry name" value="Carb_anhydrase"/>
    <property type="match status" value="1"/>
</dbReference>
<gene>
    <name evidence="6" type="primary">LOC105366314</name>
</gene>
<feature type="compositionally biased region" description="Polar residues" evidence="2">
    <location>
        <begin position="48"/>
        <end position="58"/>
    </location>
</feature>
<name>A0AAJ7E0D0_9HYME</name>
<dbReference type="PROSITE" id="PS51144">
    <property type="entry name" value="ALPHA_CA_2"/>
    <property type="match status" value="1"/>
</dbReference>
<feature type="chain" id="PRO_5042616114" evidence="3">
    <location>
        <begin position="34"/>
        <end position="331"/>
    </location>
</feature>
<dbReference type="Pfam" id="PF00194">
    <property type="entry name" value="Carb_anhydrase"/>
    <property type="match status" value="1"/>
</dbReference>
<dbReference type="InterPro" id="IPR001148">
    <property type="entry name" value="CA_dom"/>
</dbReference>
<dbReference type="InterPro" id="IPR036398">
    <property type="entry name" value="CA_dom_sf"/>
</dbReference>
<evidence type="ECO:0000256" key="1">
    <source>
        <dbReference type="ARBA" id="ARBA00010718"/>
    </source>
</evidence>
<dbReference type="GO" id="GO:0005737">
    <property type="term" value="C:cytoplasm"/>
    <property type="evidence" value="ECO:0007669"/>
    <property type="project" value="TreeGrafter"/>
</dbReference>
<dbReference type="CDD" id="cd00326">
    <property type="entry name" value="alpha_CA"/>
    <property type="match status" value="1"/>
</dbReference>
<feature type="signal peptide" evidence="3">
    <location>
        <begin position="1"/>
        <end position="33"/>
    </location>
</feature>
<evidence type="ECO:0000259" key="4">
    <source>
        <dbReference type="PROSITE" id="PS51144"/>
    </source>
</evidence>
<feature type="domain" description="Alpha-carbonic anhydrase" evidence="4">
    <location>
        <begin position="70"/>
        <end position="327"/>
    </location>
</feature>
<dbReference type="Gene3D" id="3.10.200.10">
    <property type="entry name" value="Alpha carbonic anhydrase"/>
    <property type="match status" value="1"/>
</dbReference>
<keyword evidence="3" id="KW-0732">Signal</keyword>
<keyword evidence="5" id="KW-1185">Reference proteome</keyword>
<sequence>MTRSTRTQRGAMPLPSPWLILVFLLLQGNPVDVAKLPGDLNEEDELGNNFNKGSNNQDGDPEGALSSNEEAQGLSNYTAYEEWMDDYPTCNGMRQSPVDVENEKVETKILDVHGLRGSGYKVQPISMTITNNGHSVMLSGKWPKNKTPTIWGGPLPGVYMFTQMHFHWGADDSYGSEHTFDQESFPLEVHVVHFKTAYGNMSNALEYDDGVLVIATLLAIGEHQNVALDKIQANFQDILTPGQSKTLEPFALKYFIGGIFNGSYVSYLGSLTTPPCSEAVIWFLSLRIRSVSTEQMEAFRQIKLNNDFKYNNRNTQPLNGRQIMHYHYTSE</sequence>
<accession>A0AAJ7E0D0</accession>
<dbReference type="Proteomes" id="UP000695007">
    <property type="component" value="Unplaced"/>
</dbReference>
<evidence type="ECO:0000313" key="5">
    <source>
        <dbReference type="Proteomes" id="UP000695007"/>
    </source>
</evidence>
<dbReference type="RefSeq" id="XP_011503025.1">
    <property type="nucleotide sequence ID" value="XM_011504723.1"/>
</dbReference>
<dbReference type="AlphaFoldDB" id="A0AAJ7E0D0"/>
<protein>
    <submittedName>
        <fullName evidence="6">Carbonic anhydrase 2-like</fullName>
    </submittedName>
</protein>
<comment type="similarity">
    <text evidence="1">Belongs to the alpha-carbonic anhydrase family.</text>
</comment>
<dbReference type="InterPro" id="IPR023561">
    <property type="entry name" value="Carbonic_anhydrase_a-class"/>
</dbReference>
<dbReference type="PANTHER" id="PTHR18952">
    <property type="entry name" value="CARBONIC ANHYDRASE"/>
    <property type="match status" value="1"/>
</dbReference>
<dbReference type="KEGG" id="csol:105366314"/>
<organism evidence="5 6">
    <name type="scientific">Ceratosolen solmsi marchali</name>
    <dbReference type="NCBI Taxonomy" id="326594"/>
    <lineage>
        <taxon>Eukaryota</taxon>
        <taxon>Metazoa</taxon>
        <taxon>Ecdysozoa</taxon>
        <taxon>Arthropoda</taxon>
        <taxon>Hexapoda</taxon>
        <taxon>Insecta</taxon>
        <taxon>Pterygota</taxon>
        <taxon>Neoptera</taxon>
        <taxon>Endopterygota</taxon>
        <taxon>Hymenoptera</taxon>
        <taxon>Apocrita</taxon>
        <taxon>Proctotrupomorpha</taxon>
        <taxon>Chalcidoidea</taxon>
        <taxon>Agaonidae</taxon>
        <taxon>Agaoninae</taxon>
        <taxon>Ceratosolen</taxon>
    </lineage>
</organism>
<dbReference type="PANTHER" id="PTHR18952:SF124">
    <property type="entry name" value="CARBONIC ANHYDRASE 7"/>
    <property type="match status" value="1"/>
</dbReference>
<dbReference type="GO" id="GO:0008270">
    <property type="term" value="F:zinc ion binding"/>
    <property type="evidence" value="ECO:0007669"/>
    <property type="project" value="InterPro"/>
</dbReference>
<dbReference type="SUPFAM" id="SSF51069">
    <property type="entry name" value="Carbonic anhydrase"/>
    <property type="match status" value="1"/>
</dbReference>
<dbReference type="GeneID" id="105366314"/>